<evidence type="ECO:0000256" key="2">
    <source>
        <dbReference type="SAM" id="SignalP"/>
    </source>
</evidence>
<evidence type="ECO:0000313" key="4">
    <source>
        <dbReference type="EMBL" id="GAA5533855.1"/>
    </source>
</evidence>
<dbReference type="EMBL" id="BAABRV010000005">
    <property type="protein sequence ID" value="GAA5533855.1"/>
    <property type="molecule type" value="Genomic_DNA"/>
</dbReference>
<dbReference type="PANTHER" id="PTHR35333">
    <property type="entry name" value="BETA-LACTAMASE"/>
    <property type="match status" value="1"/>
</dbReference>
<dbReference type="Proteomes" id="UP001404956">
    <property type="component" value="Unassembled WGS sequence"/>
</dbReference>
<keyword evidence="2" id="KW-0732">Signal</keyword>
<protein>
    <recommendedName>
        <fullName evidence="3">Beta-lactamase class A catalytic domain-containing protein</fullName>
    </recommendedName>
</protein>
<dbReference type="RefSeq" id="WP_345454646.1">
    <property type="nucleotide sequence ID" value="NZ_BAABRV010000005.1"/>
</dbReference>
<dbReference type="PANTHER" id="PTHR35333:SF4">
    <property type="entry name" value="SLR0121 PROTEIN"/>
    <property type="match status" value="1"/>
</dbReference>
<dbReference type="SUPFAM" id="SSF56601">
    <property type="entry name" value="beta-lactamase/transpeptidase-like"/>
    <property type="match status" value="1"/>
</dbReference>
<keyword evidence="5" id="KW-1185">Reference proteome</keyword>
<evidence type="ECO:0000259" key="3">
    <source>
        <dbReference type="Pfam" id="PF13354"/>
    </source>
</evidence>
<dbReference type="InterPro" id="IPR000871">
    <property type="entry name" value="Beta-lactam_class-A"/>
</dbReference>
<proteinExistence type="predicted"/>
<reference evidence="4 5" key="1">
    <citation type="submission" date="2024-02" db="EMBL/GenBank/DDBJ databases">
        <title>Deinococcus aluminii NBRC 112889.</title>
        <authorList>
            <person name="Ichikawa N."/>
            <person name="Katano-Makiyama Y."/>
            <person name="Hidaka K."/>
        </authorList>
    </citation>
    <scope>NUCLEOTIDE SEQUENCE [LARGE SCALE GENOMIC DNA]</scope>
    <source>
        <strain evidence="4 5">NBRC 112889</strain>
    </source>
</reference>
<comment type="caution">
    <text evidence="4">The sequence shown here is derived from an EMBL/GenBank/DDBJ whole genome shotgun (WGS) entry which is preliminary data.</text>
</comment>
<feature type="region of interest" description="Disordered" evidence="1">
    <location>
        <begin position="26"/>
        <end position="46"/>
    </location>
</feature>
<organism evidence="4 5">
    <name type="scientific">Deinococcus aluminii</name>
    <dbReference type="NCBI Taxonomy" id="1656885"/>
    <lineage>
        <taxon>Bacteria</taxon>
        <taxon>Thermotogati</taxon>
        <taxon>Deinococcota</taxon>
        <taxon>Deinococci</taxon>
        <taxon>Deinococcales</taxon>
        <taxon>Deinococcaceae</taxon>
        <taxon>Deinococcus</taxon>
    </lineage>
</organism>
<dbReference type="Gene3D" id="3.40.710.10">
    <property type="entry name" value="DD-peptidase/beta-lactamase superfamily"/>
    <property type="match status" value="1"/>
</dbReference>
<feature type="signal peptide" evidence="2">
    <location>
        <begin position="1"/>
        <end position="20"/>
    </location>
</feature>
<dbReference type="InterPro" id="IPR012338">
    <property type="entry name" value="Beta-lactam/transpept-like"/>
</dbReference>
<accession>A0ABP9XEQ7</accession>
<dbReference type="InterPro" id="IPR045155">
    <property type="entry name" value="Beta-lactam_cat"/>
</dbReference>
<evidence type="ECO:0000313" key="5">
    <source>
        <dbReference type="Proteomes" id="UP001404956"/>
    </source>
</evidence>
<name>A0ABP9XEQ7_9DEIO</name>
<feature type="domain" description="Beta-lactamase class A catalytic" evidence="3">
    <location>
        <begin position="78"/>
        <end position="320"/>
    </location>
</feature>
<dbReference type="Pfam" id="PF13354">
    <property type="entry name" value="Beta-lactamase2"/>
    <property type="match status" value="1"/>
</dbReference>
<feature type="chain" id="PRO_5047437445" description="Beta-lactamase class A catalytic domain-containing protein" evidence="2">
    <location>
        <begin position="21"/>
        <end position="362"/>
    </location>
</feature>
<evidence type="ECO:0000256" key="1">
    <source>
        <dbReference type="SAM" id="MobiDB-lite"/>
    </source>
</evidence>
<gene>
    <name evidence="4" type="ORF">Dalu01_02263</name>
</gene>
<sequence length="362" mass="38962">MRQLPALILLLTALIPWAHASSTPTAPVGPATCQAGPQPGPPLQAAPLPSSVTGRVSFYAALYGKTGPTRSLALGDMDAVYPLASTFKPLVVHGILRDVDAGKFKLNTPFTTTAANRSIEGYPAGTNTLQELAQRAIHLSDNTANDILQLAYGPARLAREVRATSPCTTVLHTTKAWWAAQAGLTPDVLGPDPLTRLRTLAQQSFEQRLLTARVLNTAAQAVAAPRLEAALDAYFHGQTYTPELEYYVQNTSTARAYTDLMAQTLSGADLKPGTRAVYRKILQSGCCRPKTPRLQATYWAAKAGSGWRLLTLTGYVETPGGVMAYTYLNDQSDVTDAEEMEKQIRPVVAWIEGNLLTLQGAR</sequence>